<proteinExistence type="predicted"/>
<protein>
    <submittedName>
        <fullName evidence="1">Uncharacterized protein</fullName>
    </submittedName>
</protein>
<comment type="caution">
    <text evidence="1">The sequence shown here is derived from an EMBL/GenBank/DDBJ whole genome shotgun (WGS) entry which is preliminary data.</text>
</comment>
<dbReference type="EMBL" id="JASCZI010155409">
    <property type="protein sequence ID" value="MED6178360.1"/>
    <property type="molecule type" value="Genomic_DNA"/>
</dbReference>
<evidence type="ECO:0000313" key="1">
    <source>
        <dbReference type="EMBL" id="MED6178360.1"/>
    </source>
</evidence>
<gene>
    <name evidence="1" type="ORF">PIB30_106916</name>
</gene>
<dbReference type="Proteomes" id="UP001341840">
    <property type="component" value="Unassembled WGS sequence"/>
</dbReference>
<keyword evidence="2" id="KW-1185">Reference proteome</keyword>
<name>A0ABU6VZY2_9FABA</name>
<reference evidence="1 2" key="1">
    <citation type="journal article" date="2023" name="Plants (Basel)">
        <title>Bridging the Gap: Combining Genomics and Transcriptomics Approaches to Understand Stylosanthes scabra, an Orphan Legume from the Brazilian Caatinga.</title>
        <authorList>
            <person name="Ferreira-Neto J.R.C."/>
            <person name="da Silva M.D."/>
            <person name="Binneck E."/>
            <person name="de Melo N.F."/>
            <person name="da Silva R.H."/>
            <person name="de Melo A.L.T.M."/>
            <person name="Pandolfi V."/>
            <person name="Bustamante F.O."/>
            <person name="Brasileiro-Vidal A.C."/>
            <person name="Benko-Iseppon A.M."/>
        </authorList>
    </citation>
    <scope>NUCLEOTIDE SEQUENCE [LARGE SCALE GENOMIC DNA]</scope>
    <source>
        <tissue evidence="1">Leaves</tissue>
    </source>
</reference>
<sequence>EIAGFDFRVDHTRCQGTTISASNKGHSNRTSNRPSCLLTQIVAIGDIFCMIPWFRLCSEA</sequence>
<accession>A0ABU6VZY2</accession>
<feature type="non-terminal residue" evidence="1">
    <location>
        <position position="1"/>
    </location>
</feature>
<evidence type="ECO:0000313" key="2">
    <source>
        <dbReference type="Proteomes" id="UP001341840"/>
    </source>
</evidence>
<organism evidence="1 2">
    <name type="scientific">Stylosanthes scabra</name>
    <dbReference type="NCBI Taxonomy" id="79078"/>
    <lineage>
        <taxon>Eukaryota</taxon>
        <taxon>Viridiplantae</taxon>
        <taxon>Streptophyta</taxon>
        <taxon>Embryophyta</taxon>
        <taxon>Tracheophyta</taxon>
        <taxon>Spermatophyta</taxon>
        <taxon>Magnoliopsida</taxon>
        <taxon>eudicotyledons</taxon>
        <taxon>Gunneridae</taxon>
        <taxon>Pentapetalae</taxon>
        <taxon>rosids</taxon>
        <taxon>fabids</taxon>
        <taxon>Fabales</taxon>
        <taxon>Fabaceae</taxon>
        <taxon>Papilionoideae</taxon>
        <taxon>50 kb inversion clade</taxon>
        <taxon>dalbergioids sensu lato</taxon>
        <taxon>Dalbergieae</taxon>
        <taxon>Pterocarpus clade</taxon>
        <taxon>Stylosanthes</taxon>
    </lineage>
</organism>